<organism evidence="9 10">
    <name type="scientific">Stephanodiscus triporus</name>
    <dbReference type="NCBI Taxonomy" id="2934178"/>
    <lineage>
        <taxon>Eukaryota</taxon>
        <taxon>Sar</taxon>
        <taxon>Stramenopiles</taxon>
        <taxon>Ochrophyta</taxon>
        <taxon>Bacillariophyta</taxon>
        <taxon>Coscinodiscophyceae</taxon>
        <taxon>Thalassiosirophycidae</taxon>
        <taxon>Stephanodiscales</taxon>
        <taxon>Stephanodiscaceae</taxon>
        <taxon>Stephanodiscus</taxon>
    </lineage>
</organism>
<feature type="region of interest" description="Disordered" evidence="7">
    <location>
        <begin position="60"/>
        <end position="83"/>
    </location>
</feature>
<evidence type="ECO:0000256" key="6">
    <source>
        <dbReference type="RuleBase" id="RU371123"/>
    </source>
</evidence>
<dbReference type="SUPFAM" id="SSF69000">
    <property type="entry name" value="FAD-dependent thiol oxidase"/>
    <property type="match status" value="1"/>
</dbReference>
<dbReference type="PANTHER" id="PTHR12645:SF0">
    <property type="entry name" value="FAD-LINKED SULFHYDRYL OXIDASE ALR"/>
    <property type="match status" value="1"/>
</dbReference>
<protein>
    <recommendedName>
        <fullName evidence="6">Sulfhydryl oxidase</fullName>
        <ecNumber evidence="6">1.8.3.2</ecNumber>
    </recommendedName>
</protein>
<comment type="catalytic activity">
    <reaction evidence="6">
        <text>2 R'C(R)SH + O2 = R'C(R)S-S(R)CR' + H2O2</text>
        <dbReference type="Rhea" id="RHEA:17357"/>
        <dbReference type="ChEBI" id="CHEBI:15379"/>
        <dbReference type="ChEBI" id="CHEBI:16240"/>
        <dbReference type="ChEBI" id="CHEBI:16520"/>
        <dbReference type="ChEBI" id="CHEBI:17412"/>
        <dbReference type="EC" id="1.8.3.2"/>
    </reaction>
</comment>
<evidence type="ECO:0000256" key="3">
    <source>
        <dbReference type="ARBA" id="ARBA00022827"/>
    </source>
</evidence>
<name>A0ABD3Q9M1_9STRA</name>
<gene>
    <name evidence="9" type="ORF">ACHAW5_007580</name>
</gene>
<accession>A0ABD3Q9M1</accession>
<evidence type="ECO:0000256" key="1">
    <source>
        <dbReference type="ARBA" id="ARBA00001974"/>
    </source>
</evidence>
<reference evidence="9 10" key="1">
    <citation type="submission" date="2024-10" db="EMBL/GenBank/DDBJ databases">
        <title>Updated reference genomes for cyclostephanoid diatoms.</title>
        <authorList>
            <person name="Roberts W.R."/>
            <person name="Alverson A.J."/>
        </authorList>
    </citation>
    <scope>NUCLEOTIDE SEQUENCE [LARGE SCALE GENOMIC DNA]</scope>
    <source>
        <strain evidence="9 10">AJA276-08</strain>
    </source>
</reference>
<dbReference type="EMBL" id="JALLAZ020000359">
    <property type="protein sequence ID" value="KAL3797079.1"/>
    <property type="molecule type" value="Genomic_DNA"/>
</dbReference>
<dbReference type="EC" id="1.8.3.2" evidence="6"/>
<keyword evidence="3 6" id="KW-0274">FAD</keyword>
<keyword evidence="10" id="KW-1185">Reference proteome</keyword>
<feature type="compositionally biased region" description="Polar residues" evidence="7">
    <location>
        <begin position="1"/>
        <end position="17"/>
    </location>
</feature>
<dbReference type="Proteomes" id="UP001530315">
    <property type="component" value="Unassembled WGS sequence"/>
</dbReference>
<evidence type="ECO:0000256" key="5">
    <source>
        <dbReference type="ARBA" id="ARBA00023157"/>
    </source>
</evidence>
<dbReference type="InterPro" id="IPR017905">
    <property type="entry name" value="ERV/ALR_sulphydryl_oxidase"/>
</dbReference>
<keyword evidence="4 6" id="KW-0560">Oxidoreductase</keyword>
<evidence type="ECO:0000313" key="10">
    <source>
        <dbReference type="Proteomes" id="UP001530315"/>
    </source>
</evidence>
<evidence type="ECO:0000256" key="4">
    <source>
        <dbReference type="ARBA" id="ARBA00023002"/>
    </source>
</evidence>
<evidence type="ECO:0000313" key="9">
    <source>
        <dbReference type="EMBL" id="KAL3797079.1"/>
    </source>
</evidence>
<keyword evidence="2 6" id="KW-0285">Flavoprotein</keyword>
<dbReference type="AlphaFoldDB" id="A0ABD3Q9M1"/>
<dbReference type="InterPro" id="IPR039799">
    <property type="entry name" value="ALR/ERV"/>
</dbReference>
<sequence length="198" mass="21636">MTASNSSGDNIKGSSASNKRDSLASLLKTMGGDDCDRPACDDTKSALTAALRRVDRSPGVVPGGADVGDASSGRSAAAVPDSYRACPPTRDEIGASTWSLLHTMAAWYPNKPTREDKQLMSTFMMALARFYPCTWCASDFQNNVQLSPPRTETREDLCLWLCEQHNVVNGKLGKQLFNCTMNDLDERWRKSSSSKCQK</sequence>
<dbReference type="Pfam" id="PF04777">
    <property type="entry name" value="Evr1_Alr"/>
    <property type="match status" value="1"/>
</dbReference>
<comment type="caution">
    <text evidence="9">The sequence shown here is derived from an EMBL/GenBank/DDBJ whole genome shotgun (WGS) entry which is preliminary data.</text>
</comment>
<evidence type="ECO:0000259" key="8">
    <source>
        <dbReference type="PROSITE" id="PS51324"/>
    </source>
</evidence>
<feature type="domain" description="ERV/ALR sulfhydryl oxidase" evidence="8">
    <location>
        <begin position="86"/>
        <end position="188"/>
    </location>
</feature>
<comment type="cofactor">
    <cofactor evidence="1 6">
        <name>FAD</name>
        <dbReference type="ChEBI" id="CHEBI:57692"/>
    </cofactor>
</comment>
<dbReference type="PANTHER" id="PTHR12645">
    <property type="entry name" value="ALR/ERV"/>
    <property type="match status" value="1"/>
</dbReference>
<dbReference type="GO" id="GO:0016972">
    <property type="term" value="F:thiol oxidase activity"/>
    <property type="evidence" value="ECO:0007669"/>
    <property type="project" value="UniProtKB-EC"/>
</dbReference>
<keyword evidence="5" id="KW-1015">Disulfide bond</keyword>
<evidence type="ECO:0000256" key="7">
    <source>
        <dbReference type="SAM" id="MobiDB-lite"/>
    </source>
</evidence>
<evidence type="ECO:0000256" key="2">
    <source>
        <dbReference type="ARBA" id="ARBA00022630"/>
    </source>
</evidence>
<proteinExistence type="predicted"/>
<dbReference type="Gene3D" id="1.20.120.310">
    <property type="entry name" value="ERV/ALR sulfhydryl oxidase domain"/>
    <property type="match status" value="1"/>
</dbReference>
<dbReference type="PROSITE" id="PS51324">
    <property type="entry name" value="ERV_ALR"/>
    <property type="match status" value="1"/>
</dbReference>
<dbReference type="InterPro" id="IPR036774">
    <property type="entry name" value="ERV/ALR_sulphydryl_oxid_sf"/>
</dbReference>
<feature type="region of interest" description="Disordered" evidence="7">
    <location>
        <begin position="1"/>
        <end position="32"/>
    </location>
</feature>